<protein>
    <submittedName>
        <fullName evidence="1">3-demethylubiquinone-9 3-methyltransferase-like protein</fullName>
        <ecNumber evidence="1">2.1.1.64</ecNumber>
    </submittedName>
</protein>
<keyword evidence="1" id="KW-0808">Transferase</keyword>
<name>A0A160TM88_9ZZZZ</name>
<organism evidence="1">
    <name type="scientific">hydrothermal vent metagenome</name>
    <dbReference type="NCBI Taxonomy" id="652676"/>
    <lineage>
        <taxon>unclassified sequences</taxon>
        <taxon>metagenomes</taxon>
        <taxon>ecological metagenomes</taxon>
    </lineage>
</organism>
<dbReference type="Pfam" id="PF13489">
    <property type="entry name" value="Methyltransf_23"/>
    <property type="match status" value="1"/>
</dbReference>
<reference evidence="1" key="1">
    <citation type="submission" date="2015-10" db="EMBL/GenBank/DDBJ databases">
        <authorList>
            <person name="Gilbert D.G."/>
        </authorList>
    </citation>
    <scope>NUCLEOTIDE SEQUENCE</scope>
</reference>
<accession>A0A160TM88</accession>
<dbReference type="EC" id="2.1.1.64" evidence="1"/>
<evidence type="ECO:0000313" key="1">
    <source>
        <dbReference type="EMBL" id="CUS45267.1"/>
    </source>
</evidence>
<dbReference type="SUPFAM" id="SSF53335">
    <property type="entry name" value="S-adenosyl-L-methionine-dependent methyltransferases"/>
    <property type="match status" value="1"/>
</dbReference>
<dbReference type="InterPro" id="IPR029063">
    <property type="entry name" value="SAM-dependent_MTases_sf"/>
</dbReference>
<dbReference type="Gene3D" id="3.40.50.150">
    <property type="entry name" value="Vaccinia Virus protein VP39"/>
    <property type="match status" value="1"/>
</dbReference>
<keyword evidence="1" id="KW-0489">Methyltransferase</keyword>
<proteinExistence type="predicted"/>
<keyword evidence="1" id="KW-0830">Ubiquinone</keyword>
<gene>
    <name evidence="1" type="ORF">MGWOODY_Smn767</name>
</gene>
<dbReference type="GO" id="GO:0061542">
    <property type="term" value="F:3-demethylubiquinol 3-O-methyltransferase activity"/>
    <property type="evidence" value="ECO:0007669"/>
    <property type="project" value="UniProtKB-EC"/>
</dbReference>
<dbReference type="EMBL" id="CZQE01000232">
    <property type="protein sequence ID" value="CUS45267.1"/>
    <property type="molecule type" value="Genomic_DNA"/>
</dbReference>
<sequence length="318" mass="35517">MMEHEFLRRPCPLCGTDDPREEVRSAQRAEAKSLESLRPFWSGLFKEKLFFSYHRCRACGLLYNPVFFDGPQLASLYSSMAPNMDLVTSDAIAATQRGYFEAAATRAALDGDYLEIGPDIGYIVAEAARRGDFGHFWLFEPNRAIHDQLRRATDGRPATLLPDMDDLSAVPDGSVSLAVMVHVLDHLLDPLAALEQIRTKLRADGTLMIVTHDERSLLRRVMGVRWPPFCLQHPELYNPTTIHNLLIRAGYGEVAVNRSYNHFPIDFLARQAAWTVGLKLDRVPLPAFPIALRLGNMLTLASATAQAAERSSSRLVAV</sequence>
<dbReference type="GO" id="GO:0032259">
    <property type="term" value="P:methylation"/>
    <property type="evidence" value="ECO:0007669"/>
    <property type="project" value="UniProtKB-KW"/>
</dbReference>
<dbReference type="AlphaFoldDB" id="A0A160TM88"/>